<name>A0A2S9YUG9_9BACT</name>
<dbReference type="EC" id="4.2.99.-" evidence="2"/>
<feature type="compositionally biased region" description="Low complexity" evidence="1">
    <location>
        <begin position="48"/>
        <end position="59"/>
    </location>
</feature>
<dbReference type="AlphaFoldDB" id="A0A2S9YUG9"/>
<protein>
    <submittedName>
        <fullName evidence="2">Virginiamycin B lyase</fullName>
        <ecNumber evidence="2">4.2.99.-</ecNumber>
    </submittedName>
</protein>
<feature type="region of interest" description="Disordered" evidence="1">
    <location>
        <begin position="18"/>
        <end position="84"/>
    </location>
</feature>
<dbReference type="GO" id="GO:0016829">
    <property type="term" value="F:lyase activity"/>
    <property type="evidence" value="ECO:0007669"/>
    <property type="project" value="UniProtKB-KW"/>
</dbReference>
<dbReference type="Proteomes" id="UP000238823">
    <property type="component" value="Unassembled WGS sequence"/>
</dbReference>
<accession>A0A2S9YUG9</accession>
<gene>
    <name evidence="2" type="primary">vgb_1</name>
    <name evidence="2" type="ORF">ENSA7_15890</name>
</gene>
<keyword evidence="2" id="KW-0456">Lyase</keyword>
<dbReference type="SUPFAM" id="SSF63829">
    <property type="entry name" value="Calcium-dependent phosphotriesterase"/>
    <property type="match status" value="1"/>
</dbReference>
<comment type="caution">
    <text evidence="2">The sequence shown here is derived from an EMBL/GenBank/DDBJ whole genome shotgun (WGS) entry which is preliminary data.</text>
</comment>
<dbReference type="PANTHER" id="PTHR40274:SF3">
    <property type="entry name" value="VIRGINIAMYCIN B LYASE"/>
    <property type="match status" value="1"/>
</dbReference>
<evidence type="ECO:0000256" key="1">
    <source>
        <dbReference type="SAM" id="MobiDB-lite"/>
    </source>
</evidence>
<feature type="compositionally biased region" description="Acidic residues" evidence="1">
    <location>
        <begin position="61"/>
        <end position="79"/>
    </location>
</feature>
<dbReference type="EMBL" id="PVNL01000037">
    <property type="protein sequence ID" value="PRQ08689.1"/>
    <property type="molecule type" value="Genomic_DNA"/>
</dbReference>
<dbReference type="PANTHER" id="PTHR40274">
    <property type="entry name" value="VIRGINIAMYCIN B LYASE"/>
    <property type="match status" value="1"/>
</dbReference>
<evidence type="ECO:0000313" key="3">
    <source>
        <dbReference type="Proteomes" id="UP000238823"/>
    </source>
</evidence>
<dbReference type="InterPro" id="IPR015943">
    <property type="entry name" value="WD40/YVTN_repeat-like_dom_sf"/>
</dbReference>
<dbReference type="Gene3D" id="2.130.10.10">
    <property type="entry name" value="YVTN repeat-like/Quinoprotein amine dehydrogenase"/>
    <property type="match status" value="1"/>
</dbReference>
<organism evidence="2 3">
    <name type="scientific">Enhygromyxa salina</name>
    <dbReference type="NCBI Taxonomy" id="215803"/>
    <lineage>
        <taxon>Bacteria</taxon>
        <taxon>Pseudomonadati</taxon>
        <taxon>Myxococcota</taxon>
        <taxon>Polyangia</taxon>
        <taxon>Nannocystales</taxon>
        <taxon>Nannocystaceae</taxon>
        <taxon>Enhygromyxa</taxon>
    </lineage>
</organism>
<sequence length="456" mass="48312">MHRKEICLTLLTSVSFACGRPASTDGESASVGETGITSFTGDGDTAEGNSNSNSNSNSGDGDGDPGDGDGDGDPTDSNDDGVKFDIEPIADSSAQGCGGGMGGNDPEFSYIYISNTAQGTLTKLNTQTMIEEGRYITRPDGNGSPSRTSVSLSGDVAVANRSGGLTKVYARLEDCAEQNGMPGIQTSANKDDILAWGVEECVAWYTAFPQYSSQRPVAWTAGDFDQGSCTYTNQKVWSSGLTGGTVEVVRVDGDTGALEATIPIPGISVGGFGAYGGVVDGEDGFWIMTYVSGFPLVHVSEDLSYEIHMAPQQMHPYGITIDHSGRIWIATDIGGVGRFDPQTEQWDQIPGVTGLGIQEHPDGYMWMGTWPALGIQAIDVETMALGPNIPLPEAGGQTKGVSIDFYGYVWLVDMAQSAFRIDPDTLQYDIYNQLNQPYTYSDMTGWGLSNVSNPQG</sequence>
<proteinExistence type="predicted"/>
<reference evidence="2 3" key="1">
    <citation type="submission" date="2018-03" db="EMBL/GenBank/DDBJ databases">
        <title>Draft Genome Sequences of the Obligatory Marine Myxobacteria Enhygromyxa salina SWB007.</title>
        <authorList>
            <person name="Poehlein A."/>
            <person name="Moghaddam J.A."/>
            <person name="Harms H."/>
            <person name="Alanjari M."/>
            <person name="Koenig G.M."/>
            <person name="Daniel R."/>
            <person name="Schaeberle T.F."/>
        </authorList>
    </citation>
    <scope>NUCLEOTIDE SEQUENCE [LARGE SCALE GENOMIC DNA]</scope>
    <source>
        <strain evidence="2 3">SWB007</strain>
    </source>
</reference>
<dbReference type="RefSeq" id="WP_181233428.1">
    <property type="nucleotide sequence ID" value="NZ_PVNL01000037.1"/>
</dbReference>
<dbReference type="PROSITE" id="PS51257">
    <property type="entry name" value="PROKAR_LIPOPROTEIN"/>
    <property type="match status" value="1"/>
</dbReference>
<dbReference type="InterPro" id="IPR051344">
    <property type="entry name" value="Vgb"/>
</dbReference>
<evidence type="ECO:0000313" key="2">
    <source>
        <dbReference type="EMBL" id="PRQ08689.1"/>
    </source>
</evidence>